<gene>
    <name evidence="1" type="ORF">FA13DRAFT_1779281</name>
</gene>
<evidence type="ECO:0000313" key="2">
    <source>
        <dbReference type="Proteomes" id="UP000298030"/>
    </source>
</evidence>
<dbReference type="EMBL" id="QPFP01000111">
    <property type="protein sequence ID" value="TEB21424.1"/>
    <property type="molecule type" value="Genomic_DNA"/>
</dbReference>
<comment type="caution">
    <text evidence="1">The sequence shown here is derived from an EMBL/GenBank/DDBJ whole genome shotgun (WGS) entry which is preliminary data.</text>
</comment>
<keyword evidence="2" id="KW-1185">Reference proteome</keyword>
<dbReference type="AlphaFoldDB" id="A0A4Y7SIL2"/>
<organism evidence="1 2">
    <name type="scientific">Coprinellus micaceus</name>
    <name type="common">Glistening ink-cap mushroom</name>
    <name type="synonym">Coprinus micaceus</name>
    <dbReference type="NCBI Taxonomy" id="71717"/>
    <lineage>
        <taxon>Eukaryota</taxon>
        <taxon>Fungi</taxon>
        <taxon>Dikarya</taxon>
        <taxon>Basidiomycota</taxon>
        <taxon>Agaricomycotina</taxon>
        <taxon>Agaricomycetes</taxon>
        <taxon>Agaricomycetidae</taxon>
        <taxon>Agaricales</taxon>
        <taxon>Agaricineae</taxon>
        <taxon>Psathyrellaceae</taxon>
        <taxon>Coprinellus</taxon>
    </lineage>
</organism>
<proteinExistence type="predicted"/>
<accession>A0A4Y7SIL2</accession>
<sequence length="146" mass="16536">MHDYRHHRKARHESLAAALENMGSPPPLWRRMATGISGRMAVGWSSRVWNGIQFDSQGRMSAVAIRTFRLEALQRGAESQCFRGTPATVRARQYRDAVDKVVVTFWVSAEAALFGLFQFREVPPKIIGSACFLAKCFVGVIRRKRK</sequence>
<name>A0A4Y7SIL2_COPMI</name>
<dbReference type="Proteomes" id="UP000298030">
    <property type="component" value="Unassembled WGS sequence"/>
</dbReference>
<reference evidence="1 2" key="1">
    <citation type="journal article" date="2019" name="Nat. Ecol. Evol.">
        <title>Megaphylogeny resolves global patterns of mushroom evolution.</title>
        <authorList>
            <person name="Varga T."/>
            <person name="Krizsan K."/>
            <person name="Foldi C."/>
            <person name="Dima B."/>
            <person name="Sanchez-Garcia M."/>
            <person name="Sanchez-Ramirez S."/>
            <person name="Szollosi G.J."/>
            <person name="Szarkandi J.G."/>
            <person name="Papp V."/>
            <person name="Albert L."/>
            <person name="Andreopoulos W."/>
            <person name="Angelini C."/>
            <person name="Antonin V."/>
            <person name="Barry K.W."/>
            <person name="Bougher N.L."/>
            <person name="Buchanan P."/>
            <person name="Buyck B."/>
            <person name="Bense V."/>
            <person name="Catcheside P."/>
            <person name="Chovatia M."/>
            <person name="Cooper J."/>
            <person name="Damon W."/>
            <person name="Desjardin D."/>
            <person name="Finy P."/>
            <person name="Geml J."/>
            <person name="Haridas S."/>
            <person name="Hughes K."/>
            <person name="Justo A."/>
            <person name="Karasinski D."/>
            <person name="Kautmanova I."/>
            <person name="Kiss B."/>
            <person name="Kocsube S."/>
            <person name="Kotiranta H."/>
            <person name="LaButti K.M."/>
            <person name="Lechner B.E."/>
            <person name="Liimatainen K."/>
            <person name="Lipzen A."/>
            <person name="Lukacs Z."/>
            <person name="Mihaltcheva S."/>
            <person name="Morgado L.N."/>
            <person name="Niskanen T."/>
            <person name="Noordeloos M.E."/>
            <person name="Ohm R.A."/>
            <person name="Ortiz-Santana B."/>
            <person name="Ovrebo C."/>
            <person name="Racz N."/>
            <person name="Riley R."/>
            <person name="Savchenko A."/>
            <person name="Shiryaev A."/>
            <person name="Soop K."/>
            <person name="Spirin V."/>
            <person name="Szebenyi C."/>
            <person name="Tomsovsky M."/>
            <person name="Tulloss R.E."/>
            <person name="Uehling J."/>
            <person name="Grigoriev I.V."/>
            <person name="Vagvolgyi C."/>
            <person name="Papp T."/>
            <person name="Martin F.M."/>
            <person name="Miettinen O."/>
            <person name="Hibbett D.S."/>
            <person name="Nagy L.G."/>
        </authorList>
    </citation>
    <scope>NUCLEOTIDE SEQUENCE [LARGE SCALE GENOMIC DNA]</scope>
    <source>
        <strain evidence="1 2">FP101781</strain>
    </source>
</reference>
<evidence type="ECO:0000313" key="1">
    <source>
        <dbReference type="EMBL" id="TEB21424.1"/>
    </source>
</evidence>
<protein>
    <submittedName>
        <fullName evidence="1">Uncharacterized protein</fullName>
    </submittedName>
</protein>